<dbReference type="GO" id="GO:0005737">
    <property type="term" value="C:cytoplasm"/>
    <property type="evidence" value="ECO:0007669"/>
    <property type="project" value="UniProtKB-SubCell"/>
</dbReference>
<dbReference type="InterPro" id="IPR004619">
    <property type="entry name" value="Type_III_PanK"/>
</dbReference>
<dbReference type="HAMAP" id="MF_01274">
    <property type="entry name" value="Pantothen_kinase_3"/>
    <property type="match status" value="1"/>
</dbReference>
<dbReference type="Gene3D" id="3.30.420.40">
    <property type="match status" value="2"/>
</dbReference>
<keyword evidence="18" id="KW-1185">Reference proteome</keyword>
<dbReference type="GO" id="GO:0015937">
    <property type="term" value="P:coenzyme A biosynthetic process"/>
    <property type="evidence" value="ECO:0007669"/>
    <property type="project" value="UniProtKB-UniRule"/>
</dbReference>
<comment type="subunit">
    <text evidence="5 16">Homodimer.</text>
</comment>
<evidence type="ECO:0000256" key="5">
    <source>
        <dbReference type="ARBA" id="ARBA00011738"/>
    </source>
</evidence>
<keyword evidence="9 16" id="KW-0547">Nucleotide-binding</keyword>
<dbReference type="GO" id="GO:0005524">
    <property type="term" value="F:ATP binding"/>
    <property type="evidence" value="ECO:0007669"/>
    <property type="project" value="UniProtKB-UniRule"/>
</dbReference>
<keyword evidence="7 16" id="KW-0963">Cytoplasm</keyword>
<keyword evidence="13 16" id="KW-0173">Coenzyme A biosynthesis</keyword>
<accession>A0A8J6MD96</accession>
<evidence type="ECO:0000256" key="15">
    <source>
        <dbReference type="ARBA" id="ARBA00040883"/>
    </source>
</evidence>
<evidence type="ECO:0000256" key="3">
    <source>
        <dbReference type="ARBA" id="ARBA00004496"/>
    </source>
</evidence>
<dbReference type="PANTHER" id="PTHR34265:SF1">
    <property type="entry name" value="TYPE III PANTOTHENATE KINASE"/>
    <property type="match status" value="1"/>
</dbReference>
<keyword evidence="10 16" id="KW-0418">Kinase</keyword>
<dbReference type="GO" id="GO:0004594">
    <property type="term" value="F:pantothenate kinase activity"/>
    <property type="evidence" value="ECO:0007669"/>
    <property type="project" value="UniProtKB-UniRule"/>
</dbReference>
<dbReference type="UniPathway" id="UPA00241">
    <property type="reaction ID" value="UER00352"/>
</dbReference>
<dbReference type="EMBL" id="JACOPQ010000010">
    <property type="protein sequence ID" value="MBC5737945.1"/>
    <property type="molecule type" value="Genomic_DNA"/>
</dbReference>
<evidence type="ECO:0000256" key="7">
    <source>
        <dbReference type="ARBA" id="ARBA00022490"/>
    </source>
</evidence>
<evidence type="ECO:0000256" key="10">
    <source>
        <dbReference type="ARBA" id="ARBA00022777"/>
    </source>
</evidence>
<evidence type="ECO:0000313" key="18">
    <source>
        <dbReference type="Proteomes" id="UP000607645"/>
    </source>
</evidence>
<sequence length="261" mass="27524">MVLAIDVGNSTTTIGLFDESGVLHLRSDLTTSQRSTRDQCAVSLRGVFDLYGADLRAVTGCIISSVVPPVTAAICGAVELLTGREPMLMGPGVKTGLNIKSDIHTQMGTDIVAYSVGAIAQYPGPIIVVDLGTAVTMSYLRENVYEGCVIMPGIRIALDALSDRAAALPRISIEPPEDLLGHNTVGAMRSGVVYGNASMIDGMIARMEEAAGPAAAVVGTGNAAPDVLKYCRREIHYDADLLLNGLYLIYKKNTVGKQRKG</sequence>
<comment type="similarity">
    <text evidence="14 16">Belongs to the type III pantothenate kinase family.</text>
</comment>
<keyword evidence="12 16" id="KW-0630">Potassium</keyword>
<evidence type="ECO:0000256" key="2">
    <source>
        <dbReference type="ARBA" id="ARBA00001958"/>
    </source>
</evidence>
<keyword evidence="8 16" id="KW-0808">Transferase</keyword>
<dbReference type="Proteomes" id="UP000607645">
    <property type="component" value="Unassembled WGS sequence"/>
</dbReference>
<dbReference type="InterPro" id="IPR043129">
    <property type="entry name" value="ATPase_NBD"/>
</dbReference>
<comment type="caution">
    <text evidence="16">Lacks conserved residue(s) required for the propagation of feature annotation.</text>
</comment>
<dbReference type="NCBIfam" id="TIGR00671">
    <property type="entry name" value="baf"/>
    <property type="match status" value="1"/>
</dbReference>
<evidence type="ECO:0000256" key="16">
    <source>
        <dbReference type="HAMAP-Rule" id="MF_01274"/>
    </source>
</evidence>
<comment type="pathway">
    <text evidence="4 16">Cofactor biosynthesis; coenzyme A biosynthesis; CoA from (R)-pantothenate: step 1/5.</text>
</comment>
<evidence type="ECO:0000256" key="12">
    <source>
        <dbReference type="ARBA" id="ARBA00022958"/>
    </source>
</evidence>
<reference evidence="17" key="1">
    <citation type="submission" date="2020-08" db="EMBL/GenBank/DDBJ databases">
        <title>Genome public.</title>
        <authorList>
            <person name="Liu C."/>
            <person name="Sun Q."/>
        </authorList>
    </citation>
    <scope>NUCLEOTIDE SEQUENCE</scope>
    <source>
        <strain evidence="17">NSJ-52</strain>
    </source>
</reference>
<organism evidence="17 18">
    <name type="scientific">Lawsonibacter faecis</name>
    <dbReference type="NCBI Taxonomy" id="2763052"/>
    <lineage>
        <taxon>Bacteria</taxon>
        <taxon>Bacillati</taxon>
        <taxon>Bacillota</taxon>
        <taxon>Clostridia</taxon>
        <taxon>Eubacteriales</taxon>
        <taxon>Oscillospiraceae</taxon>
        <taxon>Lawsonibacter</taxon>
    </lineage>
</organism>
<evidence type="ECO:0000256" key="6">
    <source>
        <dbReference type="ARBA" id="ARBA00012102"/>
    </source>
</evidence>
<evidence type="ECO:0000256" key="13">
    <source>
        <dbReference type="ARBA" id="ARBA00022993"/>
    </source>
</evidence>
<comment type="caution">
    <text evidence="17">The sequence shown here is derived from an EMBL/GenBank/DDBJ whole genome shotgun (WGS) entry which is preliminary data.</text>
</comment>
<dbReference type="EC" id="2.7.1.33" evidence="6 16"/>
<evidence type="ECO:0000313" key="17">
    <source>
        <dbReference type="EMBL" id="MBC5737945.1"/>
    </source>
</evidence>
<proteinExistence type="inferred from homology"/>
<dbReference type="Pfam" id="PF03309">
    <property type="entry name" value="Pan_kinase"/>
    <property type="match status" value="1"/>
</dbReference>
<evidence type="ECO:0000256" key="14">
    <source>
        <dbReference type="ARBA" id="ARBA00038036"/>
    </source>
</evidence>
<feature type="binding site" evidence="16">
    <location>
        <begin position="108"/>
        <end position="111"/>
    </location>
    <ligand>
        <name>substrate</name>
    </ligand>
</feature>
<feature type="active site" description="Proton acceptor" evidence="16">
    <location>
        <position position="110"/>
    </location>
</feature>
<comment type="subcellular location">
    <subcellularLocation>
        <location evidence="3 16">Cytoplasm</location>
    </subcellularLocation>
</comment>
<keyword evidence="16" id="KW-0479">Metal-binding</keyword>
<dbReference type="RefSeq" id="WP_155146586.1">
    <property type="nucleotide sequence ID" value="NZ_JACOPQ010000010.1"/>
</dbReference>
<evidence type="ECO:0000256" key="1">
    <source>
        <dbReference type="ARBA" id="ARBA00001206"/>
    </source>
</evidence>
<comment type="function">
    <text evidence="16">Catalyzes the phosphorylation of pantothenate (Pan), the first step in CoA biosynthesis.</text>
</comment>
<name>A0A8J6MD96_9FIRM</name>
<dbReference type="CDD" id="cd24015">
    <property type="entry name" value="ASKHA_NBD_PanK-III"/>
    <property type="match status" value="1"/>
</dbReference>
<comment type="cofactor">
    <cofactor evidence="2">
        <name>K(+)</name>
        <dbReference type="ChEBI" id="CHEBI:29103"/>
    </cofactor>
</comment>
<dbReference type="AlphaFoldDB" id="A0A8J6MD96"/>
<evidence type="ECO:0000256" key="9">
    <source>
        <dbReference type="ARBA" id="ARBA00022741"/>
    </source>
</evidence>
<feature type="binding site" evidence="16">
    <location>
        <position position="133"/>
    </location>
    <ligand>
        <name>ATP</name>
        <dbReference type="ChEBI" id="CHEBI:30616"/>
    </ligand>
</feature>
<feature type="binding site" evidence="16">
    <location>
        <begin position="6"/>
        <end position="13"/>
    </location>
    <ligand>
        <name>ATP</name>
        <dbReference type="ChEBI" id="CHEBI:30616"/>
    </ligand>
</feature>
<dbReference type="GO" id="GO:0046872">
    <property type="term" value="F:metal ion binding"/>
    <property type="evidence" value="ECO:0007669"/>
    <property type="project" value="UniProtKB-KW"/>
</dbReference>
<dbReference type="PANTHER" id="PTHR34265">
    <property type="entry name" value="TYPE III PANTOTHENATE KINASE"/>
    <property type="match status" value="1"/>
</dbReference>
<dbReference type="SUPFAM" id="SSF53067">
    <property type="entry name" value="Actin-like ATPase domain"/>
    <property type="match status" value="2"/>
</dbReference>
<evidence type="ECO:0000256" key="4">
    <source>
        <dbReference type="ARBA" id="ARBA00005225"/>
    </source>
</evidence>
<keyword evidence="11 16" id="KW-0067">ATP-binding</keyword>
<feature type="binding site" evidence="16">
    <location>
        <position position="130"/>
    </location>
    <ligand>
        <name>K(+)</name>
        <dbReference type="ChEBI" id="CHEBI:29103"/>
    </ligand>
</feature>
<gene>
    <name evidence="16" type="primary">coaX</name>
    <name evidence="17" type="ORF">H8S62_13110</name>
</gene>
<comment type="catalytic activity">
    <reaction evidence="1 16">
        <text>(R)-pantothenate + ATP = (R)-4'-phosphopantothenate + ADP + H(+)</text>
        <dbReference type="Rhea" id="RHEA:16373"/>
        <dbReference type="ChEBI" id="CHEBI:10986"/>
        <dbReference type="ChEBI" id="CHEBI:15378"/>
        <dbReference type="ChEBI" id="CHEBI:29032"/>
        <dbReference type="ChEBI" id="CHEBI:30616"/>
        <dbReference type="ChEBI" id="CHEBI:456216"/>
        <dbReference type="EC" id="2.7.1.33"/>
    </reaction>
</comment>
<protein>
    <recommendedName>
        <fullName evidence="15 16">Type III pantothenate kinase</fullName>
        <ecNumber evidence="6 16">2.7.1.33</ecNumber>
    </recommendedName>
    <alternativeName>
        <fullName evidence="16">PanK-III</fullName>
    </alternativeName>
    <alternativeName>
        <fullName evidence="16">Pantothenic acid kinase</fullName>
    </alternativeName>
</protein>
<evidence type="ECO:0000256" key="8">
    <source>
        <dbReference type="ARBA" id="ARBA00022679"/>
    </source>
</evidence>
<evidence type="ECO:0000256" key="11">
    <source>
        <dbReference type="ARBA" id="ARBA00022840"/>
    </source>
</evidence>
<feature type="binding site" evidence="16">
    <location>
        <position position="184"/>
    </location>
    <ligand>
        <name>substrate</name>
    </ligand>
</feature>
<comment type="cofactor">
    <cofactor evidence="16">
        <name>NH4(+)</name>
        <dbReference type="ChEBI" id="CHEBI:28938"/>
    </cofactor>
    <cofactor evidence="16">
        <name>K(+)</name>
        <dbReference type="ChEBI" id="CHEBI:29103"/>
    </cofactor>
    <text evidence="16">A monovalent cation. Ammonium or potassium.</text>
</comment>